<gene>
    <name evidence="2" type="ORF">Hsar01_01008</name>
</gene>
<name>A0ABP9UK76_9BACT</name>
<proteinExistence type="predicted"/>
<organism evidence="2 3">
    <name type="scientific">Haloferula sargassicola</name>
    <dbReference type="NCBI Taxonomy" id="490096"/>
    <lineage>
        <taxon>Bacteria</taxon>
        <taxon>Pseudomonadati</taxon>
        <taxon>Verrucomicrobiota</taxon>
        <taxon>Verrucomicrobiia</taxon>
        <taxon>Verrucomicrobiales</taxon>
        <taxon>Verrucomicrobiaceae</taxon>
        <taxon>Haloferula</taxon>
    </lineage>
</organism>
<sequence length="320" mass="37247">MLFGEVEKEAFCRIMRRLERFAGVEVMTYAVMGNHFHLLLRVPNREKFVQRFLEDGGEERFFTHLGLLYSKSFVSALRREVAELREMGAMKEVDQLFARFHKRFCDLETFVKELKERFSRWFNKHHGRRGTLWMDRYKSVVVQDGDALRTMAAYIDLNPVRAGLCEDPKDYRWCGYAEAVAGSKRARRGVCRLLERPLDSWDVRPAKADLTACEWYRCWLFGEGREVANEAGLVKRKGVSAERARAVIETSGKLSRAELLRCRVRYFSDGVAIGSREFVEGVFRECRDCFGEKRMNGARPIRESAEELFSLRALRVRPVG</sequence>
<dbReference type="InterPro" id="IPR036515">
    <property type="entry name" value="Transposase_17_sf"/>
</dbReference>
<dbReference type="Gene3D" id="3.30.70.1290">
    <property type="entry name" value="Transposase IS200-like"/>
    <property type="match status" value="1"/>
</dbReference>
<evidence type="ECO:0000313" key="2">
    <source>
        <dbReference type="EMBL" id="GAA5481797.1"/>
    </source>
</evidence>
<dbReference type="Pfam" id="PF01797">
    <property type="entry name" value="Y1_Tnp"/>
    <property type="match status" value="1"/>
</dbReference>
<evidence type="ECO:0000259" key="1">
    <source>
        <dbReference type="SMART" id="SM01321"/>
    </source>
</evidence>
<dbReference type="SMART" id="SM01321">
    <property type="entry name" value="Y1_Tnp"/>
    <property type="match status" value="1"/>
</dbReference>
<evidence type="ECO:0000313" key="3">
    <source>
        <dbReference type="Proteomes" id="UP001476282"/>
    </source>
</evidence>
<accession>A0ABP9UK76</accession>
<dbReference type="EMBL" id="BAABRI010000004">
    <property type="protein sequence ID" value="GAA5481797.1"/>
    <property type="molecule type" value="Genomic_DNA"/>
</dbReference>
<dbReference type="InterPro" id="IPR002686">
    <property type="entry name" value="Transposase_17"/>
</dbReference>
<keyword evidence="3" id="KW-1185">Reference proteome</keyword>
<dbReference type="Proteomes" id="UP001476282">
    <property type="component" value="Unassembled WGS sequence"/>
</dbReference>
<dbReference type="SUPFAM" id="SSF143422">
    <property type="entry name" value="Transposase IS200-like"/>
    <property type="match status" value="1"/>
</dbReference>
<dbReference type="PANTHER" id="PTHR34322">
    <property type="entry name" value="TRANSPOSASE, Y1_TNP DOMAIN-CONTAINING"/>
    <property type="match status" value="1"/>
</dbReference>
<reference evidence="2 3" key="1">
    <citation type="submission" date="2024-02" db="EMBL/GenBank/DDBJ databases">
        <title>Haloferula sargassicola NBRC 104335.</title>
        <authorList>
            <person name="Ichikawa N."/>
            <person name="Katano-Makiyama Y."/>
            <person name="Hidaka K."/>
        </authorList>
    </citation>
    <scope>NUCLEOTIDE SEQUENCE [LARGE SCALE GENOMIC DNA]</scope>
    <source>
        <strain evidence="2 3">NBRC 104335</strain>
    </source>
</reference>
<dbReference type="PANTHER" id="PTHR34322:SF2">
    <property type="entry name" value="TRANSPOSASE IS200-LIKE DOMAIN-CONTAINING PROTEIN"/>
    <property type="match status" value="1"/>
</dbReference>
<feature type="domain" description="Transposase IS200-like" evidence="1">
    <location>
        <begin position="2"/>
        <end position="158"/>
    </location>
</feature>
<protein>
    <recommendedName>
        <fullName evidence="1">Transposase IS200-like domain-containing protein</fullName>
    </recommendedName>
</protein>
<comment type="caution">
    <text evidence="2">The sequence shown here is derived from an EMBL/GenBank/DDBJ whole genome shotgun (WGS) entry which is preliminary data.</text>
</comment>